<feature type="compositionally biased region" description="Polar residues" evidence="31">
    <location>
        <begin position="1139"/>
        <end position="1152"/>
    </location>
</feature>
<evidence type="ECO:0000256" key="18">
    <source>
        <dbReference type="ARBA" id="ARBA00022824"/>
    </source>
</evidence>
<dbReference type="GO" id="GO:0005524">
    <property type="term" value="F:ATP binding"/>
    <property type="evidence" value="ECO:0007669"/>
    <property type="project" value="UniProtKB-KW"/>
</dbReference>
<evidence type="ECO:0000256" key="25">
    <source>
        <dbReference type="ARBA" id="ARBA00023180"/>
    </source>
</evidence>
<accession>A0A3M7LWV7</accession>
<keyword evidence="11" id="KW-0813">Transport</keyword>
<dbReference type="CDD" id="cd18033">
    <property type="entry name" value="DEXDc_FANCM"/>
    <property type="match status" value="1"/>
</dbReference>
<evidence type="ECO:0000256" key="7">
    <source>
        <dbReference type="ARBA" id="ARBA00011390"/>
    </source>
</evidence>
<comment type="function">
    <text evidence="2">ATP-dependent DNA helicase involved in DNA damage repair by homologous recombination and in genome maintenance. Capable of unwinding D-loops. Plays a role in limiting crossover recombinants during mitotic DNA double-strand break (DSB) repair. Component of a FANCM-MHF complex which promotes gene conversion at blocked replication forks, probably by reversal of the stalled fork.</text>
</comment>
<keyword evidence="20" id="KW-0067">ATP-binding</keyword>
<proteinExistence type="inferred from homology"/>
<comment type="subcellular location">
    <subcellularLocation>
        <location evidence="4">Endoplasmic reticulum membrane</location>
        <topology evidence="4">Peripheral membrane protein</topology>
        <orientation evidence="4">Lumenal side</orientation>
    </subcellularLocation>
    <subcellularLocation>
        <location evidence="3">Nucleus</location>
    </subcellularLocation>
</comment>
<dbReference type="FunFam" id="3.40.50.300:FF:000861">
    <property type="entry name" value="Fanconi anemia, complementation group M"/>
    <property type="match status" value="1"/>
</dbReference>
<keyword evidence="23" id="KW-0472">Membrane</keyword>
<dbReference type="PANTHER" id="PTHR14025:SF20">
    <property type="entry name" value="FANCONI ANEMIA GROUP M PROTEIN"/>
    <property type="match status" value="1"/>
</dbReference>
<dbReference type="GO" id="GO:0045003">
    <property type="term" value="P:double-strand break repair via synthesis-dependent strand annealing"/>
    <property type="evidence" value="ECO:0007669"/>
    <property type="project" value="TreeGrafter"/>
</dbReference>
<evidence type="ECO:0000256" key="8">
    <source>
        <dbReference type="ARBA" id="ARBA00012551"/>
    </source>
</evidence>
<feature type="region of interest" description="Disordered" evidence="31">
    <location>
        <begin position="1475"/>
        <end position="1501"/>
    </location>
</feature>
<dbReference type="Proteomes" id="UP000265663">
    <property type="component" value="Unassembled WGS sequence"/>
</dbReference>
<evidence type="ECO:0000256" key="6">
    <source>
        <dbReference type="ARBA" id="ARBA00009889"/>
    </source>
</evidence>
<evidence type="ECO:0000256" key="28">
    <source>
        <dbReference type="ARBA" id="ARBA00023284"/>
    </source>
</evidence>
<evidence type="ECO:0000256" key="30">
    <source>
        <dbReference type="ARBA" id="ARBA00047995"/>
    </source>
</evidence>
<keyword evidence="22" id="KW-0560">Oxidoreductase</keyword>
<evidence type="ECO:0000256" key="26">
    <source>
        <dbReference type="ARBA" id="ARBA00023204"/>
    </source>
</evidence>
<evidence type="ECO:0000256" key="17">
    <source>
        <dbReference type="ARBA" id="ARBA00022806"/>
    </source>
</evidence>
<keyword evidence="35" id="KW-1185">Reference proteome</keyword>
<dbReference type="SUPFAM" id="SSF110019">
    <property type="entry name" value="ERO1-like"/>
    <property type="match status" value="1"/>
</dbReference>
<dbReference type="GO" id="GO:0005789">
    <property type="term" value="C:endoplasmic reticulum membrane"/>
    <property type="evidence" value="ECO:0007669"/>
    <property type="project" value="UniProtKB-SubCell"/>
</dbReference>
<dbReference type="Pfam" id="PF00271">
    <property type="entry name" value="Helicase_C"/>
    <property type="match status" value="1"/>
</dbReference>
<evidence type="ECO:0000313" key="35">
    <source>
        <dbReference type="Proteomes" id="UP000265663"/>
    </source>
</evidence>
<evidence type="ECO:0000256" key="3">
    <source>
        <dbReference type="ARBA" id="ARBA00004123"/>
    </source>
</evidence>
<dbReference type="Gene3D" id="1.20.1320.20">
    <property type="entry name" value="hef helicase domain"/>
    <property type="match status" value="1"/>
</dbReference>
<name>A0A3M7LWV7_9PLEO</name>
<evidence type="ECO:0000256" key="21">
    <source>
        <dbReference type="ARBA" id="ARBA00022982"/>
    </source>
</evidence>
<comment type="similarity">
    <text evidence="5">Belongs to the EROs family.</text>
</comment>
<dbReference type="InterPro" id="IPR039686">
    <property type="entry name" value="FANCM/Mph1-like_ID"/>
</dbReference>
<keyword evidence="18" id="KW-0256">Endoplasmic reticulum</keyword>
<dbReference type="InterPro" id="IPR001650">
    <property type="entry name" value="Helicase_C-like"/>
</dbReference>
<dbReference type="CDD" id="cd12091">
    <property type="entry name" value="FANCM_ID"/>
    <property type="match status" value="1"/>
</dbReference>
<keyword evidence="14" id="KW-0547">Nucleotide-binding</keyword>
<evidence type="ECO:0000256" key="23">
    <source>
        <dbReference type="ARBA" id="ARBA00023136"/>
    </source>
</evidence>
<dbReference type="PROSITE" id="PS51192">
    <property type="entry name" value="HELICASE_ATP_BIND_1"/>
    <property type="match status" value="1"/>
</dbReference>
<evidence type="ECO:0000256" key="19">
    <source>
        <dbReference type="ARBA" id="ARBA00022827"/>
    </source>
</evidence>
<comment type="catalytic activity">
    <reaction evidence="30">
        <text>ATP + H2O = ADP + phosphate + H(+)</text>
        <dbReference type="Rhea" id="RHEA:13065"/>
        <dbReference type="ChEBI" id="CHEBI:15377"/>
        <dbReference type="ChEBI" id="CHEBI:15378"/>
        <dbReference type="ChEBI" id="CHEBI:30616"/>
        <dbReference type="ChEBI" id="CHEBI:43474"/>
        <dbReference type="ChEBI" id="CHEBI:456216"/>
        <dbReference type="EC" id="3.6.4.12"/>
    </reaction>
</comment>
<evidence type="ECO:0000256" key="24">
    <source>
        <dbReference type="ARBA" id="ARBA00023157"/>
    </source>
</evidence>
<sequence>MDDSDEYGDEFDDTEFLDAATQAEKESTPAFQPSPRPAKRRKVGTTNERTASIPRSTRQGRRRGPFVSSDEDGDDAYASDRTLSELGRESQSSRGRIGPASRKQKAQSNQHENTAFEDEDASPVQETRATKRKECIHVPTMNMDMPDVFYTQPPQVHSPPWKPRGAIWAKSTTMIGVHKPSEPTKWTGLDPTKTMSLPGRQSISSRPTPQAPSSPDLVSSPIQLEETPRLETANDKARAIAEYDFTTELADLPSDAFSSSASSPQKQGEVEVTSARKRFIPPQTGLRQTTLFGCSGVDGQIPPSQAKKRYNFVVDQKAEPPTHHKLDPEAIKTWVYPINLGTIRDYQYNIVQRGLFHNLLVALPTGLGKTFIAATIILNWFRWTLDAQIVFVAPTKPLVAQQVEACFKIAGIPRSYTTMLTGGVQTGLRAEEWKEKRVFFMTPQTLLNDLKSGYADPKRIVLLVVDEAHRATGAYAYVEVVSFLRRFNSSFRIVALTATPGADVESVQKVIDGLDISRVEIRTENSMDICSYVHQRKIDKQVFQNTDEMEMCMDLYSQALQPLVNTIAGLNAYWSNDPRNLTPFGCQQAKKRWFQEVGRNANRGLQSTVHTIFAILSSISHGMDLLKFHGMGPFYIKMKEFQDEAAKTKSKYKKQILDSDAWKKLMVRLQGWITDDSFIGHPKLEYLQEVILDHFVNAGDGRNVDGAPPSQTRIMVFAHFRDSAEEIARILKRHQPLIRPRIFVGQAHGKNSEGMTQKDQLEAVEKFKNGEFNTLIATSIGEEGLDIGEVDLIICYDSKASPIRMLQRMGRTGRKREGRIVMLQMQGKEENDANKANDSYLKMQELIASGTHFNFHEDVSRRILPSDVKPVVDRRVVDIPVENSQHDWLPEPKKGRRTKKPPKKFHMPDGVTTGFVTAGRMDEEIVPKGRGKKVVIPVYPSEEPFAVPSLDSILLDDAATRDLENRYQTIFDDDEAPTVDMLDLGRYPERQRVLPYRNHRIGPGRVTRAFAGTMQRMHDMDNDRLCVFKRDLHYSDCESVADNSFVVSDAEVAPVNQEDLWEDDHPASQSLPIGRAKPASRANAKVLAEPKRKTAPKAKQNPGLKPREGISPMSPKTPAPHARSRKNKAAAETPILQGKATSETPRTKTPNWRVSGHAQEGDESSPPPTDPRFRLASQADTIGSDDTAGADEPQDTQAYLLDSELASFIVEEGEEEVVPTSSLPSLDFSGIGAGTQAVVKAARPKRTPRREKIFTSDATDNDAVVSSDSDDDSPPRNSAGKRQAVVVDSESEAEEDIPMMVQHASVHVEGVRRQIDAASDSATFVIGASHVDNKQVWRRKLGKGLLTSKTKMRSAEHVFYLAVFSLLDGSYAAGHATKSNTPAPNVCDISPKAIVSDACVSYNTLEQLNDAIHPYLESITHDTDFFSHYRLSLYSKKCPFWDDEDGMCGNIACAVNTLDNEEDIPLVWRAKELGKLEGPTAQHPGRKQQREERKRPLQGSLGEDVDESCVVEYDDECDERDYCVPDDESATAKGDYVSLVDNPERFTGYTGVGAQQVWEAIYRENCFSKPPKNAPTNGQSLSPGSPFGGFGNQQQLQAANQLKNIMQEQGKKQKVQSAIAHGSPVHSLDPIEFDDTCLEKRVFHRVISGMHASISTHLCWDYLNQTTGQWGPNLACYEQRLHKYPERISNIYFNYALVMRAVGKIKQHISDYSFCSEDPEQDLRTKNSVLRLASALPSGPEIFDETVMFQEPDTVALKEDFRNRFRNVSRIMDCVGCDKCRLWGKLQTNGYGTALKVLFEFDENDSSKDPPLRRTELVALINTMGRLSHSLIAIKEFRRMLDEREGVAGADATALPETDKGALKTKLALEESDETQPINVLTGDDEVPNFTRDWDSRHMTVWDEIKAEYMLVQRVFIAKIFILEMGRVYNWWMGFVPGPRSWEIRIPRPDEL</sequence>
<dbReference type="GO" id="GO:0009378">
    <property type="term" value="F:four-way junction helicase activity"/>
    <property type="evidence" value="ECO:0007669"/>
    <property type="project" value="TreeGrafter"/>
</dbReference>
<dbReference type="InterPro" id="IPR027417">
    <property type="entry name" value="P-loop_NTPase"/>
</dbReference>
<organism evidence="34 35">
    <name type="scientific">Pyrenophora seminiperda CCB06</name>
    <dbReference type="NCBI Taxonomy" id="1302712"/>
    <lineage>
        <taxon>Eukaryota</taxon>
        <taxon>Fungi</taxon>
        <taxon>Dikarya</taxon>
        <taxon>Ascomycota</taxon>
        <taxon>Pezizomycotina</taxon>
        <taxon>Dothideomycetes</taxon>
        <taxon>Pleosporomycetidae</taxon>
        <taxon>Pleosporales</taxon>
        <taxon>Pleosporineae</taxon>
        <taxon>Pleosporaceae</taxon>
        <taxon>Pyrenophora</taxon>
    </lineage>
</organism>
<keyword evidence="26" id="KW-0234">DNA repair</keyword>
<keyword evidence="27" id="KW-0539">Nucleus</keyword>
<dbReference type="CDD" id="cd18801">
    <property type="entry name" value="SF2_C_FANCM_Hef"/>
    <property type="match status" value="1"/>
</dbReference>
<dbReference type="EMBL" id="KE747809">
    <property type="protein sequence ID" value="RMZ66679.1"/>
    <property type="molecule type" value="Genomic_DNA"/>
</dbReference>
<dbReference type="InterPro" id="IPR044749">
    <property type="entry name" value="FANCM_DEXDc"/>
</dbReference>
<dbReference type="InterPro" id="IPR007266">
    <property type="entry name" value="Ero1"/>
</dbReference>
<keyword evidence="24" id="KW-1015">Disulfide bond</keyword>
<dbReference type="Gene3D" id="3.40.50.300">
    <property type="entry name" value="P-loop containing nucleotide triphosphate hydrolases"/>
    <property type="match status" value="2"/>
</dbReference>
<evidence type="ECO:0000256" key="27">
    <source>
        <dbReference type="ARBA" id="ARBA00023242"/>
    </source>
</evidence>
<evidence type="ECO:0000256" key="31">
    <source>
        <dbReference type="SAM" id="MobiDB-lite"/>
    </source>
</evidence>
<feature type="region of interest" description="Disordered" evidence="31">
    <location>
        <begin position="1056"/>
        <end position="1200"/>
    </location>
</feature>
<gene>
    <name evidence="34" type="ORF">GMOD_00002038</name>
</gene>
<dbReference type="GO" id="GO:0015035">
    <property type="term" value="F:protein-disulfide reductase activity"/>
    <property type="evidence" value="ECO:0007669"/>
    <property type="project" value="InterPro"/>
</dbReference>
<keyword evidence="25" id="KW-0325">Glycoprotein</keyword>
<evidence type="ECO:0000256" key="10">
    <source>
        <dbReference type="ARBA" id="ARBA00021225"/>
    </source>
</evidence>
<dbReference type="SMART" id="SM00490">
    <property type="entry name" value="HELICc"/>
    <property type="match status" value="1"/>
</dbReference>
<dbReference type="Pfam" id="PF04137">
    <property type="entry name" value="ERO1"/>
    <property type="match status" value="1"/>
</dbReference>
<evidence type="ECO:0000256" key="15">
    <source>
        <dbReference type="ARBA" id="ARBA00022763"/>
    </source>
</evidence>
<dbReference type="GO" id="GO:0016787">
    <property type="term" value="F:hydrolase activity"/>
    <property type="evidence" value="ECO:0007669"/>
    <property type="project" value="UniProtKB-KW"/>
</dbReference>
<evidence type="ECO:0000256" key="5">
    <source>
        <dbReference type="ARBA" id="ARBA00008277"/>
    </source>
</evidence>
<dbReference type="SMART" id="SM00487">
    <property type="entry name" value="DEXDc"/>
    <property type="match status" value="1"/>
</dbReference>
<evidence type="ECO:0000256" key="4">
    <source>
        <dbReference type="ARBA" id="ARBA00004367"/>
    </source>
</evidence>
<feature type="compositionally biased region" description="Polar residues" evidence="31">
    <location>
        <begin position="193"/>
        <end position="222"/>
    </location>
</feature>
<keyword evidence="15" id="KW-0227">DNA damage</keyword>
<evidence type="ECO:0000259" key="32">
    <source>
        <dbReference type="PROSITE" id="PS51192"/>
    </source>
</evidence>
<feature type="compositionally biased region" description="Acidic residues" evidence="31">
    <location>
        <begin position="1"/>
        <end position="16"/>
    </location>
</feature>
<dbReference type="SUPFAM" id="SSF52540">
    <property type="entry name" value="P-loop containing nucleoside triphosphate hydrolases"/>
    <property type="match status" value="1"/>
</dbReference>
<evidence type="ECO:0000256" key="14">
    <source>
        <dbReference type="ARBA" id="ARBA00022741"/>
    </source>
</evidence>
<dbReference type="GO" id="GO:0071949">
    <property type="term" value="F:FAD binding"/>
    <property type="evidence" value="ECO:0007669"/>
    <property type="project" value="InterPro"/>
</dbReference>
<dbReference type="GO" id="GO:0043138">
    <property type="term" value="F:3'-5' DNA helicase activity"/>
    <property type="evidence" value="ECO:0007669"/>
    <property type="project" value="InterPro"/>
</dbReference>
<dbReference type="Pfam" id="PF00270">
    <property type="entry name" value="DEAD"/>
    <property type="match status" value="1"/>
</dbReference>
<comment type="subunit">
    <text evidence="7">Interacts with the MHF histone-fold complex to form the FANCM-MHF complex.</text>
</comment>
<feature type="compositionally biased region" description="Low complexity" evidence="31">
    <location>
        <begin position="1256"/>
        <end position="1267"/>
    </location>
</feature>
<feature type="domain" description="Helicase ATP-binding" evidence="32">
    <location>
        <begin position="350"/>
        <end position="518"/>
    </location>
</feature>
<dbReference type="PANTHER" id="PTHR14025">
    <property type="entry name" value="FANCONI ANEMIA GROUP M FANCM FAMILY MEMBER"/>
    <property type="match status" value="1"/>
</dbReference>
<reference evidence="34 35" key="1">
    <citation type="journal article" date="2014" name="PLoS ONE">
        <title>De novo Genome Assembly of the Fungal Plant Pathogen Pyrenophora semeniperda.</title>
        <authorList>
            <person name="Soliai M.M."/>
            <person name="Meyer S.E."/>
            <person name="Udall J.A."/>
            <person name="Elzinga D.E."/>
            <person name="Hermansen R.A."/>
            <person name="Bodily P.M."/>
            <person name="Hart A.A."/>
            <person name="Coleman C.E."/>
        </authorList>
    </citation>
    <scope>NUCLEOTIDE SEQUENCE [LARGE SCALE GENOMIC DNA]</scope>
    <source>
        <strain evidence="34 35">CCB06</strain>
        <tissue evidence="34">Mycelium</tissue>
    </source>
</reference>
<dbReference type="OrthoDB" id="164902at2759"/>
<feature type="region of interest" description="Disordered" evidence="31">
    <location>
        <begin position="885"/>
        <end position="913"/>
    </location>
</feature>
<evidence type="ECO:0000256" key="9">
    <source>
        <dbReference type="ARBA" id="ARBA00020045"/>
    </source>
</evidence>
<keyword evidence="13" id="KW-0732">Signal</keyword>
<evidence type="ECO:0000256" key="20">
    <source>
        <dbReference type="ARBA" id="ARBA00022840"/>
    </source>
</evidence>
<dbReference type="GO" id="GO:0016972">
    <property type="term" value="F:thiol oxidase activity"/>
    <property type="evidence" value="ECO:0007669"/>
    <property type="project" value="InterPro"/>
</dbReference>
<dbReference type="InterPro" id="IPR037192">
    <property type="entry name" value="ERO1-like_sf"/>
</dbReference>
<comment type="cofactor">
    <cofactor evidence="1">
        <name>FAD</name>
        <dbReference type="ChEBI" id="CHEBI:57692"/>
    </cofactor>
</comment>
<keyword evidence="21" id="KW-0249">Electron transport</keyword>
<evidence type="ECO:0000256" key="12">
    <source>
        <dbReference type="ARBA" id="ARBA00022630"/>
    </source>
</evidence>
<feature type="region of interest" description="Disordered" evidence="31">
    <location>
        <begin position="178"/>
        <end position="228"/>
    </location>
</feature>
<feature type="region of interest" description="Disordered" evidence="31">
    <location>
        <begin position="1"/>
        <end position="138"/>
    </location>
</feature>
<evidence type="ECO:0000256" key="29">
    <source>
        <dbReference type="ARBA" id="ARBA00033042"/>
    </source>
</evidence>
<evidence type="ECO:0000313" key="34">
    <source>
        <dbReference type="EMBL" id="RMZ66679.1"/>
    </source>
</evidence>
<dbReference type="GO" id="GO:0000400">
    <property type="term" value="F:four-way junction DNA binding"/>
    <property type="evidence" value="ECO:0007669"/>
    <property type="project" value="TreeGrafter"/>
</dbReference>
<dbReference type="GO" id="GO:0034975">
    <property type="term" value="P:protein folding in endoplasmic reticulum"/>
    <property type="evidence" value="ECO:0007669"/>
    <property type="project" value="InterPro"/>
</dbReference>
<evidence type="ECO:0000256" key="1">
    <source>
        <dbReference type="ARBA" id="ARBA00001974"/>
    </source>
</evidence>
<feature type="region of interest" description="Disordered" evidence="31">
    <location>
        <begin position="1239"/>
        <end position="1284"/>
    </location>
</feature>
<feature type="compositionally biased region" description="Polar residues" evidence="31">
    <location>
        <begin position="44"/>
        <end position="57"/>
    </location>
</feature>
<evidence type="ECO:0000256" key="22">
    <source>
        <dbReference type="ARBA" id="ARBA00023002"/>
    </source>
</evidence>
<dbReference type="EC" id="3.6.4.12" evidence="8"/>
<evidence type="ECO:0000256" key="11">
    <source>
        <dbReference type="ARBA" id="ARBA00022448"/>
    </source>
</evidence>
<dbReference type="GO" id="GO:0036297">
    <property type="term" value="P:interstrand cross-link repair"/>
    <property type="evidence" value="ECO:0007669"/>
    <property type="project" value="TreeGrafter"/>
</dbReference>
<protein>
    <recommendedName>
        <fullName evidence="10">ATP-dependent DNA helicase MPH1</fullName>
        <ecNumber evidence="8">3.6.4.12</ecNumber>
    </recommendedName>
    <alternativeName>
        <fullName evidence="9">ATP-dependent DNA helicase mph1</fullName>
    </alternativeName>
    <alternativeName>
        <fullName evidence="29">FANCM-like protein 1</fullName>
    </alternativeName>
</protein>
<keyword evidence="28" id="KW-0676">Redox-active center</keyword>
<comment type="similarity">
    <text evidence="6">Belongs to the DEAD box helicase family. DEAH subfamily. FANCM sub-subfamily.</text>
</comment>
<keyword evidence="19" id="KW-0274">FAD</keyword>
<keyword evidence="16" id="KW-0378">Hydrolase</keyword>
<dbReference type="PROSITE" id="PS51194">
    <property type="entry name" value="HELICASE_CTER"/>
    <property type="match status" value="1"/>
</dbReference>
<evidence type="ECO:0000259" key="33">
    <source>
        <dbReference type="PROSITE" id="PS51194"/>
    </source>
</evidence>
<dbReference type="InterPro" id="IPR014001">
    <property type="entry name" value="Helicase_ATP-bd"/>
</dbReference>
<feature type="domain" description="Helicase C-terminal" evidence="33">
    <location>
        <begin position="691"/>
        <end position="859"/>
    </location>
</feature>
<dbReference type="InterPro" id="IPR011545">
    <property type="entry name" value="DEAD/DEAH_box_helicase_dom"/>
</dbReference>
<keyword evidence="17 34" id="KW-0347">Helicase</keyword>
<evidence type="ECO:0000256" key="13">
    <source>
        <dbReference type="ARBA" id="ARBA00022729"/>
    </source>
</evidence>
<feature type="compositionally biased region" description="Basic residues" evidence="31">
    <location>
        <begin position="894"/>
        <end position="905"/>
    </location>
</feature>
<evidence type="ECO:0000256" key="2">
    <source>
        <dbReference type="ARBA" id="ARBA00003813"/>
    </source>
</evidence>
<evidence type="ECO:0000256" key="16">
    <source>
        <dbReference type="ARBA" id="ARBA00022801"/>
    </source>
</evidence>
<keyword evidence="12" id="KW-0285">Flavoprotein</keyword>
<dbReference type="GO" id="GO:0005634">
    <property type="term" value="C:nucleus"/>
    <property type="evidence" value="ECO:0007669"/>
    <property type="project" value="UniProtKB-SubCell"/>
</dbReference>